<organism evidence="1 2">
    <name type="scientific">Rhizobium phage RL2RES</name>
    <dbReference type="NCBI Taxonomy" id="103371"/>
    <lineage>
        <taxon>Viruses</taxon>
        <taxon>Duplodnaviria</taxon>
        <taxon>Heunggongvirae</taxon>
        <taxon>Uroviricota</taxon>
        <taxon>Caudoviricetes</taxon>
        <taxon>Pootjesviridae</taxon>
        <taxon>Innesvirus</taxon>
        <taxon>Innesvirus RL2RES</taxon>
    </lineage>
</organism>
<dbReference type="Proteomes" id="UP000433502">
    <property type="component" value="Segment"/>
</dbReference>
<proteinExistence type="predicted"/>
<gene>
    <name evidence="1" type="ORF">RL2RES_103</name>
</gene>
<reference evidence="1 2" key="1">
    <citation type="submission" date="2019-10" db="EMBL/GenBank/DDBJ databases">
        <title>Complete genome sequence of bacteriophage vB_RLeM_RL2RES.</title>
        <authorList>
            <person name="Gunathilake D."/>
            <person name="Bhat S."/>
            <person name="Yost C.K."/>
            <person name="Hynes M.F."/>
        </authorList>
    </citation>
    <scope>NUCLEOTIDE SEQUENCE [LARGE SCALE GENOMIC DNA]</scope>
</reference>
<name>A0A6B9J3E8_9CAUD</name>
<dbReference type="EMBL" id="MN549361">
    <property type="protein sequence ID" value="QGZ14353.1"/>
    <property type="molecule type" value="Genomic_DNA"/>
</dbReference>
<keyword evidence="2" id="KW-1185">Reference proteome</keyword>
<evidence type="ECO:0000313" key="2">
    <source>
        <dbReference type="Proteomes" id="UP000433502"/>
    </source>
</evidence>
<evidence type="ECO:0000313" key="1">
    <source>
        <dbReference type="EMBL" id="QGZ14353.1"/>
    </source>
</evidence>
<accession>A0A6B9J3E8</accession>
<protein>
    <submittedName>
        <fullName evidence="1">Uncharacterized protein</fullName>
    </submittedName>
</protein>
<sequence length="58" mass="6462">MVARIDKYACVGPGGMNCPCCFPAPGSKSRRLAIRTAKRKEKFEAIRVEKENMEEDDG</sequence>